<dbReference type="InterPro" id="IPR042111">
    <property type="entry name" value="Adenylosuccinate_synth_dom3"/>
</dbReference>
<feature type="binding site" evidence="7">
    <location>
        <position position="258"/>
    </location>
    <ligand>
        <name>GTP</name>
        <dbReference type="ChEBI" id="CHEBI:37565"/>
    </ligand>
</feature>
<dbReference type="SUPFAM" id="SSF52540">
    <property type="entry name" value="P-loop containing nucleoside triphosphate hydrolases"/>
    <property type="match status" value="1"/>
</dbReference>
<comment type="subunit">
    <text evidence="7">Homodimer.</text>
</comment>
<evidence type="ECO:0000256" key="7">
    <source>
        <dbReference type="HAMAP-Rule" id="MF_00011"/>
    </source>
</evidence>
<evidence type="ECO:0000256" key="1">
    <source>
        <dbReference type="ARBA" id="ARBA00022598"/>
    </source>
</evidence>
<evidence type="ECO:0000256" key="5">
    <source>
        <dbReference type="ARBA" id="ARBA00022842"/>
    </source>
</evidence>
<dbReference type="HAMAP" id="MF_00011">
    <property type="entry name" value="Adenylosucc_synth"/>
    <property type="match status" value="1"/>
</dbReference>
<evidence type="ECO:0000256" key="4">
    <source>
        <dbReference type="ARBA" id="ARBA00022755"/>
    </source>
</evidence>
<organism evidence="8 9">
    <name type="scientific">Longispora fulva</name>
    <dbReference type="NCBI Taxonomy" id="619741"/>
    <lineage>
        <taxon>Bacteria</taxon>
        <taxon>Bacillati</taxon>
        <taxon>Actinomycetota</taxon>
        <taxon>Actinomycetes</taxon>
        <taxon>Micromonosporales</taxon>
        <taxon>Micromonosporaceae</taxon>
        <taxon>Longispora</taxon>
    </lineage>
</organism>
<dbReference type="GO" id="GO:0005525">
    <property type="term" value="F:GTP binding"/>
    <property type="evidence" value="ECO:0007669"/>
    <property type="project" value="UniProtKB-UniRule"/>
</dbReference>
<dbReference type="Pfam" id="PF00709">
    <property type="entry name" value="Adenylsucc_synt"/>
    <property type="match status" value="2"/>
</dbReference>
<comment type="caution">
    <text evidence="7">Lacks conserved residue(s) required for the propagation of feature annotation.</text>
</comment>
<reference evidence="8" key="1">
    <citation type="submission" date="2020-11" db="EMBL/GenBank/DDBJ databases">
        <title>Sequencing the genomes of 1000 actinobacteria strains.</title>
        <authorList>
            <person name="Klenk H.-P."/>
        </authorList>
    </citation>
    <scope>NUCLEOTIDE SEQUENCE</scope>
    <source>
        <strain evidence="8">DSM 45356</strain>
    </source>
</reference>
<keyword evidence="2 7" id="KW-0479">Metal-binding</keyword>
<comment type="catalytic activity">
    <reaction evidence="7">
        <text>IMP + L-aspartate + GTP = N(6)-(1,2-dicarboxyethyl)-AMP + GDP + phosphate + 2 H(+)</text>
        <dbReference type="Rhea" id="RHEA:15753"/>
        <dbReference type="ChEBI" id="CHEBI:15378"/>
        <dbReference type="ChEBI" id="CHEBI:29991"/>
        <dbReference type="ChEBI" id="CHEBI:37565"/>
        <dbReference type="ChEBI" id="CHEBI:43474"/>
        <dbReference type="ChEBI" id="CHEBI:57567"/>
        <dbReference type="ChEBI" id="CHEBI:58053"/>
        <dbReference type="ChEBI" id="CHEBI:58189"/>
        <dbReference type="EC" id="6.3.4.4"/>
    </reaction>
</comment>
<comment type="function">
    <text evidence="7">Plays an important role in the de novo pathway of purine nucleotide biosynthesis. Catalyzes the first committed step in the biosynthesis of AMP from IMP.</text>
</comment>
<keyword evidence="1 7" id="KW-0436">Ligase</keyword>
<evidence type="ECO:0000256" key="6">
    <source>
        <dbReference type="ARBA" id="ARBA00023134"/>
    </source>
</evidence>
<evidence type="ECO:0000256" key="2">
    <source>
        <dbReference type="ARBA" id="ARBA00022723"/>
    </source>
</evidence>
<feature type="binding site" evidence="7">
    <location>
        <begin position="325"/>
        <end position="327"/>
    </location>
    <ligand>
        <name>GTP</name>
        <dbReference type="ChEBI" id="CHEBI:37565"/>
    </ligand>
</feature>
<dbReference type="SMART" id="SM00788">
    <property type="entry name" value="Adenylsucc_synt"/>
    <property type="match status" value="1"/>
</dbReference>
<dbReference type="GO" id="GO:0005737">
    <property type="term" value="C:cytoplasm"/>
    <property type="evidence" value="ECO:0007669"/>
    <property type="project" value="UniProtKB-SubCell"/>
</dbReference>
<keyword evidence="5 7" id="KW-0460">Magnesium</keyword>
<proteinExistence type="inferred from homology"/>
<feature type="binding site" evidence="7">
    <location>
        <begin position="285"/>
        <end position="287"/>
    </location>
    <ligand>
        <name>GTP</name>
        <dbReference type="ChEBI" id="CHEBI:37565"/>
    </ligand>
</feature>
<evidence type="ECO:0000256" key="3">
    <source>
        <dbReference type="ARBA" id="ARBA00022741"/>
    </source>
</evidence>
<dbReference type="Proteomes" id="UP000622552">
    <property type="component" value="Unassembled WGS sequence"/>
</dbReference>
<feature type="binding site" evidence="7">
    <location>
        <begin position="252"/>
        <end position="258"/>
    </location>
    <ligand>
        <name>substrate</name>
    </ligand>
</feature>
<feature type="binding site" description="in other chain" evidence="7">
    <location>
        <position position="194"/>
    </location>
    <ligand>
        <name>IMP</name>
        <dbReference type="ChEBI" id="CHEBI:58053"/>
        <note>ligand shared between dimeric partners</note>
    </ligand>
</feature>
<dbReference type="UniPathway" id="UPA00075">
    <property type="reaction ID" value="UER00335"/>
</dbReference>
<feature type="binding site" description="in other chain" evidence="7">
    <location>
        <position position="256"/>
    </location>
    <ligand>
        <name>IMP</name>
        <dbReference type="ChEBI" id="CHEBI:58053"/>
        <note>ligand shared between dimeric partners</note>
    </ligand>
</feature>
<keyword evidence="4 7" id="KW-0658">Purine biosynthesis</keyword>
<dbReference type="Gene3D" id="1.10.300.10">
    <property type="entry name" value="Adenylosuccinate Synthetase, subunit A, domain 2"/>
    <property type="match status" value="2"/>
</dbReference>
<keyword evidence="6 7" id="KW-0342">GTP-binding</keyword>
<accession>A0A8J7GQ33</accession>
<comment type="caution">
    <text evidence="8">The sequence shown here is derived from an EMBL/GenBank/DDBJ whole genome shotgun (WGS) entry which is preliminary data.</text>
</comment>
<comment type="pathway">
    <text evidence="7">Purine metabolism; AMP biosynthesis via de novo pathway; AMP from IMP: step 1/2.</text>
</comment>
<dbReference type="GO" id="GO:0000287">
    <property type="term" value="F:magnesium ion binding"/>
    <property type="evidence" value="ECO:0007669"/>
    <property type="project" value="UniProtKB-UniRule"/>
</dbReference>
<keyword evidence="9" id="KW-1185">Reference proteome</keyword>
<dbReference type="InterPro" id="IPR001114">
    <property type="entry name" value="Adenylosuccinate_synthetase"/>
</dbReference>
<feature type="binding site" description="in other chain" evidence="7">
    <location>
        <position position="125"/>
    </location>
    <ligand>
        <name>IMP</name>
        <dbReference type="ChEBI" id="CHEBI:58053"/>
        <note>ligand shared between dimeric partners</note>
    </ligand>
</feature>
<evidence type="ECO:0000313" key="9">
    <source>
        <dbReference type="Proteomes" id="UP000622552"/>
    </source>
</evidence>
<feature type="binding site" evidence="7">
    <location>
        <position position="139"/>
    </location>
    <ligand>
        <name>IMP</name>
        <dbReference type="ChEBI" id="CHEBI:58053"/>
        <note>ligand shared between dimeric partners</note>
    </ligand>
</feature>
<gene>
    <name evidence="7" type="primary">purA</name>
    <name evidence="8" type="ORF">IW245_001030</name>
</gene>
<keyword evidence="7" id="KW-0963">Cytoplasm</keyword>
<dbReference type="GO" id="GO:0046040">
    <property type="term" value="P:IMP metabolic process"/>
    <property type="evidence" value="ECO:0007669"/>
    <property type="project" value="TreeGrafter"/>
</dbReference>
<dbReference type="AlphaFoldDB" id="A0A8J7GQ33"/>
<dbReference type="GO" id="GO:0004019">
    <property type="term" value="F:adenylosuccinate synthase activity"/>
    <property type="evidence" value="ECO:0007669"/>
    <property type="project" value="UniProtKB-UniRule"/>
</dbReference>
<dbReference type="InterPro" id="IPR027417">
    <property type="entry name" value="P-loop_NTPase"/>
</dbReference>
<comment type="cofactor">
    <cofactor evidence="7">
        <name>Mg(2+)</name>
        <dbReference type="ChEBI" id="CHEBI:18420"/>
    </cofactor>
    <text evidence="7">Binds 1 Mg(2+) ion per subunit.</text>
</comment>
<dbReference type="Gene3D" id="3.40.440.10">
    <property type="entry name" value="Adenylosuccinate Synthetase, subunit A, domain 1"/>
    <property type="match status" value="2"/>
</dbReference>
<dbReference type="RefSeq" id="WP_197002023.1">
    <property type="nucleotide sequence ID" value="NZ_BONS01000004.1"/>
</dbReference>
<feature type="binding site" evidence="7">
    <location>
        <position position="13"/>
    </location>
    <ligand>
        <name>Mg(2+)</name>
        <dbReference type="ChEBI" id="CHEBI:18420"/>
    </ligand>
</feature>
<protein>
    <recommendedName>
        <fullName evidence="7">Adenylosuccinate synthetase</fullName>
        <shortName evidence="7">AMPSase</shortName>
        <shortName evidence="7">AdSS</shortName>
        <ecNumber evidence="7">6.3.4.4</ecNumber>
    </recommendedName>
    <alternativeName>
        <fullName evidence="7">IMP--aspartate ligase</fullName>
    </alternativeName>
</protein>
<dbReference type="InterPro" id="IPR042109">
    <property type="entry name" value="Adenylosuccinate_synth_dom1"/>
</dbReference>
<feature type="binding site" description="in other chain" evidence="7">
    <location>
        <position position="178"/>
    </location>
    <ligand>
        <name>IMP</name>
        <dbReference type="ChEBI" id="CHEBI:58053"/>
        <note>ligand shared between dimeric partners</note>
    </ligand>
</feature>
<sequence>MSAIVVVDALWGDSGKGKTCAHLTLKHRAELNVRAGVGTNAGASVTLEDGTLVKARQLPIGWVNPGTRVAVGPGVLVDPLVLADEVARFGLEGRAMIDGRCGVITPEHVRAERADRHLADTVGSTCTGNGHARADFVLRRAVQAKDVPALAPYVTDVAREVNAVAADEGRTVVVAGSQGTMLSLAFSPDYPYTTSGNCTAAAAMDDVGLNWRLVTDVVMVVKAMPTRVGAGPLPLEMSAAEAEARGIAEYGVHTGRTRRKAEGLDFDLLRYAAMLNGPTQIALTFCDHYDPRMRGARDTGAVTPRVRDLIGLVEEATGAPVTMVDTGPRLGDMIDLVPVPTG</sequence>
<dbReference type="EC" id="6.3.4.4" evidence="7"/>
<evidence type="ECO:0000313" key="8">
    <source>
        <dbReference type="EMBL" id="MBG6134836.1"/>
    </source>
</evidence>
<dbReference type="EMBL" id="JADOUF010000001">
    <property type="protein sequence ID" value="MBG6134836.1"/>
    <property type="molecule type" value="Genomic_DNA"/>
</dbReference>
<dbReference type="PANTHER" id="PTHR11846">
    <property type="entry name" value="ADENYLOSUCCINATE SYNTHETASE"/>
    <property type="match status" value="1"/>
</dbReference>
<keyword evidence="3 7" id="KW-0547">Nucleotide-binding</keyword>
<dbReference type="GO" id="GO:0044208">
    <property type="term" value="P:'de novo' AMP biosynthetic process"/>
    <property type="evidence" value="ECO:0007669"/>
    <property type="project" value="UniProtKB-UniRule"/>
</dbReference>
<dbReference type="Gene3D" id="3.90.170.10">
    <property type="entry name" value="Adenylosuccinate Synthetase, subunit A, domain 3"/>
    <property type="match status" value="1"/>
</dbReference>
<dbReference type="InterPro" id="IPR042110">
    <property type="entry name" value="Adenylosuccinate_synth_dom2"/>
</dbReference>
<dbReference type="PANTHER" id="PTHR11846:SF0">
    <property type="entry name" value="ADENYLOSUCCINATE SYNTHETASE"/>
    <property type="match status" value="1"/>
</dbReference>
<feature type="binding site" evidence="7">
    <location>
        <position position="42"/>
    </location>
    <ligand>
        <name>Mg(2+)</name>
        <dbReference type="ChEBI" id="CHEBI:18420"/>
    </ligand>
</feature>
<name>A0A8J7GQ33_9ACTN</name>
<feature type="active site" description="Proton acceptor" evidence="7">
    <location>
        <position position="13"/>
    </location>
</feature>
<comment type="similarity">
    <text evidence="7">Belongs to the adenylosuccinate synthetase family.</text>
</comment>
<comment type="subcellular location">
    <subcellularLocation>
        <location evidence="7">Cytoplasm</location>
    </subcellularLocation>
</comment>